<dbReference type="GeneID" id="34556855"/>
<gene>
    <name evidence="3" type="ORF">CORC01_03696</name>
</gene>
<dbReference type="AlphaFoldDB" id="A0A1G4BHT8"/>
<evidence type="ECO:0000256" key="2">
    <source>
        <dbReference type="SAM" id="Phobius"/>
    </source>
</evidence>
<sequence length="292" mass="32277">MAPIHTLSLAPRSPGAGLSASASTQNAHNYEKTVVCIVASCAFYAILGLTIYAFMNRFRLVPEWYKSSARNLQYKIMLILWFPAIMILWPLAIARMIPSKCDLKIMDKPASFFRDVKTKGRALCRRASGDPREGMELERWEEIELEEENARGLRNNATLGIFVNPFDDRGRSSTRRSSGSTSNEPSPTDCRAVPLTLELPPIRWYEKLPLPAELGDLNQPGSSSNGGKSSAEGTRSCSPYSEDVNGPTSMAIPCESVEASAPHPLGKSKATQKLQTIPEQNEEVQGWEKMIL</sequence>
<dbReference type="OrthoDB" id="4848369at2759"/>
<keyword evidence="2" id="KW-0812">Transmembrane</keyword>
<dbReference type="EMBL" id="MJBS01000023">
    <property type="protein sequence ID" value="OHF00868.1"/>
    <property type="molecule type" value="Genomic_DNA"/>
</dbReference>
<evidence type="ECO:0000313" key="3">
    <source>
        <dbReference type="EMBL" id="OHF00868.1"/>
    </source>
</evidence>
<keyword evidence="2" id="KW-0472">Membrane</keyword>
<protein>
    <submittedName>
        <fullName evidence="3">Uncharacterized protein</fullName>
    </submittedName>
</protein>
<evidence type="ECO:0000313" key="4">
    <source>
        <dbReference type="Proteomes" id="UP000176998"/>
    </source>
</evidence>
<name>A0A1G4BHT8_9PEZI</name>
<reference evidence="3 4" key="1">
    <citation type="submission" date="2016-09" db="EMBL/GenBank/DDBJ databases">
        <authorList>
            <person name="Capua I."/>
            <person name="De Benedictis P."/>
            <person name="Joannis T."/>
            <person name="Lombin L.H."/>
            <person name="Cattoli G."/>
        </authorList>
    </citation>
    <scope>NUCLEOTIDE SEQUENCE [LARGE SCALE GENOMIC DNA]</scope>
    <source>
        <strain evidence="3 4">IMI 309357</strain>
    </source>
</reference>
<keyword evidence="2" id="KW-1133">Transmembrane helix</keyword>
<accession>A0A1G4BHT8</accession>
<dbReference type="Proteomes" id="UP000176998">
    <property type="component" value="Unassembled WGS sequence"/>
</dbReference>
<organism evidence="3 4">
    <name type="scientific">Colletotrichum orchidophilum</name>
    <dbReference type="NCBI Taxonomy" id="1209926"/>
    <lineage>
        <taxon>Eukaryota</taxon>
        <taxon>Fungi</taxon>
        <taxon>Dikarya</taxon>
        <taxon>Ascomycota</taxon>
        <taxon>Pezizomycotina</taxon>
        <taxon>Sordariomycetes</taxon>
        <taxon>Hypocreomycetidae</taxon>
        <taxon>Glomerellales</taxon>
        <taxon>Glomerellaceae</taxon>
        <taxon>Colletotrichum</taxon>
    </lineage>
</organism>
<comment type="caution">
    <text evidence="3">The sequence shown here is derived from an EMBL/GenBank/DDBJ whole genome shotgun (WGS) entry which is preliminary data.</text>
</comment>
<proteinExistence type="predicted"/>
<dbReference type="RefSeq" id="XP_022478010.1">
    <property type="nucleotide sequence ID" value="XM_022615345.1"/>
</dbReference>
<feature type="transmembrane region" description="Helical" evidence="2">
    <location>
        <begin position="76"/>
        <end position="97"/>
    </location>
</feature>
<feature type="region of interest" description="Disordered" evidence="1">
    <location>
        <begin position="215"/>
        <end position="292"/>
    </location>
</feature>
<keyword evidence="4" id="KW-1185">Reference proteome</keyword>
<evidence type="ECO:0000256" key="1">
    <source>
        <dbReference type="SAM" id="MobiDB-lite"/>
    </source>
</evidence>
<feature type="compositionally biased region" description="Polar residues" evidence="1">
    <location>
        <begin position="269"/>
        <end position="279"/>
    </location>
</feature>
<feature type="region of interest" description="Disordered" evidence="1">
    <location>
        <begin position="165"/>
        <end position="193"/>
    </location>
</feature>
<feature type="compositionally biased region" description="Polar residues" evidence="1">
    <location>
        <begin position="219"/>
        <end position="239"/>
    </location>
</feature>
<feature type="transmembrane region" description="Helical" evidence="2">
    <location>
        <begin position="32"/>
        <end position="55"/>
    </location>
</feature>